<reference evidence="2 3" key="1">
    <citation type="journal article" date="2009" name="Nat. Genet.">
        <title>The genome of the cucumber, Cucumis sativus L.</title>
        <authorList>
            <person name="Huang S."/>
            <person name="Li R."/>
            <person name="Zhang Z."/>
            <person name="Li L."/>
            <person name="Gu X."/>
            <person name="Fan W."/>
            <person name="Lucas W.J."/>
            <person name="Wang X."/>
            <person name="Xie B."/>
            <person name="Ni P."/>
            <person name="Ren Y."/>
            <person name="Zhu H."/>
            <person name="Li J."/>
            <person name="Lin K."/>
            <person name="Jin W."/>
            <person name="Fei Z."/>
            <person name="Li G."/>
            <person name="Staub J."/>
            <person name="Kilian A."/>
            <person name="van der Vossen E.A."/>
            <person name="Wu Y."/>
            <person name="Guo J."/>
            <person name="He J."/>
            <person name="Jia Z."/>
            <person name="Ren Y."/>
            <person name="Tian G."/>
            <person name="Lu Y."/>
            <person name="Ruan J."/>
            <person name="Qian W."/>
            <person name="Wang M."/>
            <person name="Huang Q."/>
            <person name="Li B."/>
            <person name="Xuan Z."/>
            <person name="Cao J."/>
            <person name="Asan"/>
            <person name="Wu Z."/>
            <person name="Zhang J."/>
            <person name="Cai Q."/>
            <person name="Bai Y."/>
            <person name="Zhao B."/>
            <person name="Han Y."/>
            <person name="Li Y."/>
            <person name="Li X."/>
            <person name="Wang S."/>
            <person name="Shi Q."/>
            <person name="Liu S."/>
            <person name="Cho W.K."/>
            <person name="Kim J.Y."/>
            <person name="Xu Y."/>
            <person name="Heller-Uszynska K."/>
            <person name="Miao H."/>
            <person name="Cheng Z."/>
            <person name="Zhang S."/>
            <person name="Wu J."/>
            <person name="Yang Y."/>
            <person name="Kang H."/>
            <person name="Li M."/>
            <person name="Liang H."/>
            <person name="Ren X."/>
            <person name="Shi Z."/>
            <person name="Wen M."/>
            <person name="Jian M."/>
            <person name="Yang H."/>
            <person name="Zhang G."/>
            <person name="Yang Z."/>
            <person name="Chen R."/>
            <person name="Liu S."/>
            <person name="Li J."/>
            <person name="Ma L."/>
            <person name="Liu H."/>
            <person name="Zhou Y."/>
            <person name="Zhao J."/>
            <person name="Fang X."/>
            <person name="Li G."/>
            <person name="Fang L."/>
            <person name="Li Y."/>
            <person name="Liu D."/>
            <person name="Zheng H."/>
            <person name="Zhang Y."/>
            <person name="Qin N."/>
            <person name="Li Z."/>
            <person name="Yang G."/>
            <person name="Yang S."/>
            <person name="Bolund L."/>
            <person name="Kristiansen K."/>
            <person name="Zheng H."/>
            <person name="Li S."/>
            <person name="Zhang X."/>
            <person name="Yang H."/>
            <person name="Wang J."/>
            <person name="Sun R."/>
            <person name="Zhang B."/>
            <person name="Jiang S."/>
            <person name="Wang J."/>
            <person name="Du Y."/>
            <person name="Li S."/>
        </authorList>
    </citation>
    <scope>NUCLEOTIDE SEQUENCE [LARGE SCALE GENOMIC DNA]</scope>
    <source>
        <strain evidence="3">cv. 9930</strain>
    </source>
</reference>
<feature type="region of interest" description="Disordered" evidence="1">
    <location>
        <begin position="51"/>
        <end position="74"/>
    </location>
</feature>
<gene>
    <name evidence="2" type="ORF">Csa_1G180740</name>
</gene>
<dbReference type="Proteomes" id="UP000029981">
    <property type="component" value="Chromosome 1"/>
</dbReference>
<accession>A0A0A0LT10</accession>
<evidence type="ECO:0000313" key="3">
    <source>
        <dbReference type="Proteomes" id="UP000029981"/>
    </source>
</evidence>
<dbReference type="EMBL" id="CM002922">
    <property type="protein sequence ID" value="KGN65010.1"/>
    <property type="molecule type" value="Genomic_DNA"/>
</dbReference>
<feature type="compositionally biased region" description="Basic and acidic residues" evidence="1">
    <location>
        <begin position="12"/>
        <end position="21"/>
    </location>
</feature>
<reference evidence="2 3" key="3">
    <citation type="journal article" date="2010" name="BMC Genomics">
        <title>Transcriptome sequencing and comparative analysis of cucumber flowers with different sex types.</title>
        <authorList>
            <person name="Guo S."/>
            <person name="Zheng Y."/>
            <person name="Joung J.G."/>
            <person name="Liu S."/>
            <person name="Zhang Z."/>
            <person name="Crasta O.R."/>
            <person name="Sobral B.W."/>
            <person name="Xu Y."/>
            <person name="Huang S."/>
            <person name="Fei Z."/>
        </authorList>
    </citation>
    <scope>NUCLEOTIDE SEQUENCE [LARGE SCALE GENOMIC DNA]</scope>
    <source>
        <strain evidence="3">cv. 9930</strain>
    </source>
</reference>
<reference evidence="2 3" key="4">
    <citation type="journal article" date="2011" name="BMC Genomics">
        <title>RNA-Seq improves annotation of protein-coding genes in the cucumber genome.</title>
        <authorList>
            <person name="Li Z."/>
            <person name="Zhang Z."/>
            <person name="Yan P."/>
            <person name="Huang S."/>
            <person name="Fei Z."/>
            <person name="Lin K."/>
        </authorList>
    </citation>
    <scope>NUCLEOTIDE SEQUENCE [LARGE SCALE GENOMIC DNA]</scope>
    <source>
        <strain evidence="3">cv. 9930</strain>
    </source>
</reference>
<reference evidence="2 3" key="2">
    <citation type="journal article" date="2009" name="PLoS ONE">
        <title>An integrated genetic and cytogenetic map of the cucumber genome.</title>
        <authorList>
            <person name="Ren Y."/>
            <person name="Zhang Z."/>
            <person name="Liu J."/>
            <person name="Staub J.E."/>
            <person name="Han Y."/>
            <person name="Cheng Z."/>
            <person name="Li X."/>
            <person name="Lu J."/>
            <person name="Miao H."/>
            <person name="Kang H."/>
            <person name="Xie B."/>
            <person name="Gu X."/>
            <person name="Wang X."/>
            <person name="Du Y."/>
            <person name="Jin W."/>
            <person name="Huang S."/>
        </authorList>
    </citation>
    <scope>NUCLEOTIDE SEQUENCE [LARGE SCALE GENOMIC DNA]</scope>
    <source>
        <strain evidence="3">cv. 9930</strain>
    </source>
</reference>
<organism evidence="2 3">
    <name type="scientific">Cucumis sativus</name>
    <name type="common">Cucumber</name>
    <dbReference type="NCBI Taxonomy" id="3659"/>
    <lineage>
        <taxon>Eukaryota</taxon>
        <taxon>Viridiplantae</taxon>
        <taxon>Streptophyta</taxon>
        <taxon>Embryophyta</taxon>
        <taxon>Tracheophyta</taxon>
        <taxon>Spermatophyta</taxon>
        <taxon>Magnoliopsida</taxon>
        <taxon>eudicotyledons</taxon>
        <taxon>Gunneridae</taxon>
        <taxon>Pentapetalae</taxon>
        <taxon>rosids</taxon>
        <taxon>fabids</taxon>
        <taxon>Cucurbitales</taxon>
        <taxon>Cucurbitaceae</taxon>
        <taxon>Benincaseae</taxon>
        <taxon>Cucumis</taxon>
    </lineage>
</organism>
<feature type="region of interest" description="Disordered" evidence="1">
    <location>
        <begin position="1"/>
        <end position="28"/>
    </location>
</feature>
<protein>
    <submittedName>
        <fullName evidence="2">Uncharacterized protein</fullName>
    </submittedName>
</protein>
<keyword evidence="3" id="KW-1185">Reference proteome</keyword>
<name>A0A0A0LT10_CUCSA</name>
<sequence>MVDGGNGAGRRRNTDTDEGKRFGQQNRYDFSFSDLENTNNLSRAFIRQLPTHPDKRRELPQTHDVVLMASGQPH</sequence>
<evidence type="ECO:0000313" key="2">
    <source>
        <dbReference type="EMBL" id="KGN65010.1"/>
    </source>
</evidence>
<proteinExistence type="predicted"/>
<feature type="compositionally biased region" description="Basic and acidic residues" evidence="1">
    <location>
        <begin position="52"/>
        <end position="61"/>
    </location>
</feature>
<dbReference type="AlphaFoldDB" id="A0A0A0LT10"/>
<dbReference type="Gramene" id="KGN65010">
    <property type="protein sequence ID" value="KGN65010"/>
    <property type="gene ID" value="Csa_1G180740"/>
</dbReference>
<evidence type="ECO:0000256" key="1">
    <source>
        <dbReference type="SAM" id="MobiDB-lite"/>
    </source>
</evidence>